<evidence type="ECO:0000256" key="7">
    <source>
        <dbReference type="ARBA" id="ARBA00022963"/>
    </source>
</evidence>
<feature type="domain" description="3-hydroxyacyl-CoA dehydrogenase C-terminal" evidence="16">
    <location>
        <begin position="494"/>
        <end position="587"/>
    </location>
</feature>
<keyword evidence="12" id="KW-0456">Lyase</keyword>
<dbReference type="Gene3D" id="1.10.1040.50">
    <property type="match status" value="1"/>
</dbReference>
<keyword evidence="5" id="KW-0963">Cytoplasm</keyword>
<dbReference type="InterPro" id="IPR012802">
    <property type="entry name" value="FadJ"/>
</dbReference>
<protein>
    <recommendedName>
        <fullName evidence="4">enoyl-CoA hydratase</fullName>
        <ecNumber evidence="4">4.2.1.17</ecNumber>
    </recommendedName>
</protein>
<dbReference type="PANTHER" id="PTHR43612">
    <property type="entry name" value="TRIFUNCTIONAL ENZYME SUBUNIT ALPHA"/>
    <property type="match status" value="1"/>
</dbReference>
<evidence type="ECO:0000256" key="4">
    <source>
        <dbReference type="ARBA" id="ARBA00012076"/>
    </source>
</evidence>
<dbReference type="Pfam" id="PF00378">
    <property type="entry name" value="ECH_1"/>
    <property type="match status" value="1"/>
</dbReference>
<evidence type="ECO:0000256" key="3">
    <source>
        <dbReference type="ARBA" id="ARBA00008750"/>
    </source>
</evidence>
<keyword evidence="19" id="KW-1185">Reference proteome</keyword>
<accession>A0ABT0L0Y9</accession>
<evidence type="ECO:0000256" key="8">
    <source>
        <dbReference type="ARBA" id="ARBA00023002"/>
    </source>
</evidence>
<gene>
    <name evidence="18" type="primary">fadJ</name>
    <name evidence="18" type="ORF">L2689_09050</name>
</gene>
<dbReference type="Pfam" id="PF02737">
    <property type="entry name" value="3HCDH_N"/>
    <property type="match status" value="1"/>
</dbReference>
<dbReference type="Gene3D" id="3.90.226.10">
    <property type="entry name" value="2-enoyl-CoA Hydratase, Chain A, domain 1"/>
    <property type="match status" value="1"/>
</dbReference>
<keyword evidence="10" id="KW-0443">Lipid metabolism</keyword>
<keyword evidence="9" id="KW-0520">NAD</keyword>
<proteinExistence type="inferred from homology"/>
<evidence type="ECO:0000256" key="11">
    <source>
        <dbReference type="ARBA" id="ARBA00023235"/>
    </source>
</evidence>
<comment type="catalytic activity">
    <reaction evidence="14">
        <text>a (3S)-3-hydroxyacyl-CoA + NAD(+) = a 3-oxoacyl-CoA + NADH + H(+)</text>
        <dbReference type="Rhea" id="RHEA:22432"/>
        <dbReference type="ChEBI" id="CHEBI:15378"/>
        <dbReference type="ChEBI" id="CHEBI:57318"/>
        <dbReference type="ChEBI" id="CHEBI:57540"/>
        <dbReference type="ChEBI" id="CHEBI:57945"/>
        <dbReference type="ChEBI" id="CHEBI:90726"/>
        <dbReference type="EC" id="1.1.1.35"/>
    </reaction>
</comment>
<dbReference type="InterPro" id="IPR001753">
    <property type="entry name" value="Enoyl-CoA_hydra/iso"/>
</dbReference>
<evidence type="ECO:0000256" key="10">
    <source>
        <dbReference type="ARBA" id="ARBA00023098"/>
    </source>
</evidence>
<evidence type="ECO:0000256" key="2">
    <source>
        <dbReference type="ARBA" id="ARBA00007005"/>
    </source>
</evidence>
<dbReference type="InterPro" id="IPR029045">
    <property type="entry name" value="ClpP/crotonase-like_dom_sf"/>
</dbReference>
<dbReference type="RefSeq" id="WP_188840710.1">
    <property type="nucleotide sequence ID" value="NZ_BMOT01000003.1"/>
</dbReference>
<comment type="caution">
    <text evidence="18">The sequence shown here is derived from an EMBL/GenBank/DDBJ whole genome shotgun (WGS) entry which is preliminary data.</text>
</comment>
<keyword evidence="11" id="KW-0413">Isomerase</keyword>
<evidence type="ECO:0000259" key="17">
    <source>
        <dbReference type="Pfam" id="PF02737"/>
    </source>
</evidence>
<evidence type="ECO:0000256" key="5">
    <source>
        <dbReference type="ARBA" id="ARBA00022490"/>
    </source>
</evidence>
<keyword evidence="13" id="KW-0511">Multifunctional enzyme</keyword>
<evidence type="ECO:0000256" key="6">
    <source>
        <dbReference type="ARBA" id="ARBA00022832"/>
    </source>
</evidence>
<sequence length="708" mass="76308">MEKTFNLQRREDGIAILTMDVPGETMNTLKSEFGPEVSQIIAEVKGDTSIKGLVVVSGKKDSFIAGADISMLAACTSEQHAKDLSQQGHVVFNALESMDIPVVAAINGACLGGGLEFALACHLRVCSDDNKTVLGVPEVQLGLLPGGGGTQRLPRLVGVATALDLMLTGKQVRPKQALKMGLVNDVVPNSILLATAIELAKKGKNAAKPVKKSRLNQFLESTSFTRDIMFDQARKQVEKKTAGNYPAPTKIIDCVRQGLNKGMVKGLEVEATHFSNLVMSKESAALRSIFFATTEMKKETGAAGAEPRKVKKAMVLGGGLMGGGIASVTTTKAKIPVRVKDISEQGLSNALAYAYKLLDKGVKRRHMTPAVRDNIMSLMTTTTDYKGIKDADIVVEAVFEDLALKHQMVKDVERECGEHTIFASNTSSLPIGQIAQAATRPENVIGLHYFSPVEKMPLVEVIAHKTTSAETIATTVAFARKQGKTPIVVQDGAGFYVNRILALYMNEAAQLLLEGQRVEHLDNALVKFGFPVGPMTLLDEVGIDVGAKISPILEKELGDRFSAPAAFDKLLADDRKGRKNGKGFYQYGPKAKKAKLVDESVYGVLGIKAASDKEAKEIAERCTIQMLNEAVRCLEEGIIANARDGDIGAIFGIGFPPFLGGPFRYIDTLGAKNLVDTLTRYQKLYGDRFAPCEMLKSMATEGDSFHTN</sequence>
<dbReference type="PROSITE" id="PS00166">
    <property type="entry name" value="ENOYL_COA_HYDRATASE"/>
    <property type="match status" value="1"/>
</dbReference>
<evidence type="ECO:0000256" key="13">
    <source>
        <dbReference type="ARBA" id="ARBA00023268"/>
    </source>
</evidence>
<comment type="similarity">
    <text evidence="3">In the N-terminal section; belongs to the enoyl-CoA hydratase/isomerase family.</text>
</comment>
<evidence type="ECO:0000313" key="18">
    <source>
        <dbReference type="EMBL" id="MCL1117387.1"/>
    </source>
</evidence>
<dbReference type="NCBIfam" id="NF008363">
    <property type="entry name" value="PRK11154.1"/>
    <property type="match status" value="1"/>
</dbReference>
<dbReference type="CDD" id="cd06558">
    <property type="entry name" value="crotonase-like"/>
    <property type="match status" value="1"/>
</dbReference>
<dbReference type="Proteomes" id="UP001203212">
    <property type="component" value="Unassembled WGS sequence"/>
</dbReference>
<evidence type="ECO:0000256" key="9">
    <source>
        <dbReference type="ARBA" id="ARBA00023027"/>
    </source>
</evidence>
<dbReference type="NCBIfam" id="TIGR02440">
    <property type="entry name" value="FadJ"/>
    <property type="match status" value="1"/>
</dbReference>
<evidence type="ECO:0000313" key="19">
    <source>
        <dbReference type="Proteomes" id="UP001203212"/>
    </source>
</evidence>
<keyword evidence="6" id="KW-0276">Fatty acid metabolism</keyword>
<dbReference type="InterPro" id="IPR018376">
    <property type="entry name" value="Enoyl-CoA_hyd/isom_CS"/>
</dbReference>
<dbReference type="Gene3D" id="3.40.50.720">
    <property type="entry name" value="NAD(P)-binding Rossmann-like Domain"/>
    <property type="match status" value="1"/>
</dbReference>
<comment type="similarity">
    <text evidence="2">In the central section; belongs to the 3-hydroxyacyl-CoA dehydrogenase family.</text>
</comment>
<feature type="domain" description="3-hydroxyacyl-CoA dehydrogenase C-terminal" evidence="16">
    <location>
        <begin position="618"/>
        <end position="702"/>
    </location>
</feature>
<dbReference type="SUPFAM" id="SSF52096">
    <property type="entry name" value="ClpP/crotonase"/>
    <property type="match status" value="1"/>
</dbReference>
<reference evidence="18 19" key="1">
    <citation type="submission" date="2022-01" db="EMBL/GenBank/DDBJ databases">
        <title>Whole genome-based taxonomy of the Shewanellaceae.</title>
        <authorList>
            <person name="Martin-Rodriguez A.J."/>
        </authorList>
    </citation>
    <scope>NUCLEOTIDE SEQUENCE [LARGE SCALE GENOMIC DNA]</scope>
    <source>
        <strain evidence="18 19">JCM 17801</strain>
    </source>
</reference>
<dbReference type="InterPro" id="IPR050136">
    <property type="entry name" value="FA_oxidation_alpha_subunit"/>
</dbReference>
<dbReference type="InterPro" id="IPR008927">
    <property type="entry name" value="6-PGluconate_DH-like_C_sf"/>
</dbReference>
<organism evidence="18 19">
    <name type="scientific">Shewanella aestuarii</name>
    <dbReference type="NCBI Taxonomy" id="1028752"/>
    <lineage>
        <taxon>Bacteria</taxon>
        <taxon>Pseudomonadati</taxon>
        <taxon>Pseudomonadota</taxon>
        <taxon>Gammaproteobacteria</taxon>
        <taxon>Alteromonadales</taxon>
        <taxon>Shewanellaceae</taxon>
        <taxon>Shewanella</taxon>
    </lineage>
</organism>
<dbReference type="EC" id="4.2.1.17" evidence="4"/>
<evidence type="ECO:0000259" key="16">
    <source>
        <dbReference type="Pfam" id="PF00725"/>
    </source>
</evidence>
<dbReference type="InterPro" id="IPR006108">
    <property type="entry name" value="3HC_DH_C"/>
</dbReference>
<comment type="pathway">
    <text evidence="1">Lipid metabolism; fatty acid beta-oxidation.</text>
</comment>
<dbReference type="InterPro" id="IPR036291">
    <property type="entry name" value="NAD(P)-bd_dom_sf"/>
</dbReference>
<dbReference type="PANTHER" id="PTHR43612:SF3">
    <property type="entry name" value="TRIFUNCTIONAL ENZYME SUBUNIT ALPHA, MITOCHONDRIAL"/>
    <property type="match status" value="1"/>
</dbReference>
<dbReference type="SUPFAM" id="SSF48179">
    <property type="entry name" value="6-phosphogluconate dehydrogenase C-terminal domain-like"/>
    <property type="match status" value="2"/>
</dbReference>
<keyword evidence="7" id="KW-0442">Lipid degradation</keyword>
<evidence type="ECO:0000256" key="15">
    <source>
        <dbReference type="RuleBase" id="RU003707"/>
    </source>
</evidence>
<evidence type="ECO:0000256" key="12">
    <source>
        <dbReference type="ARBA" id="ARBA00023239"/>
    </source>
</evidence>
<dbReference type="SUPFAM" id="SSF51735">
    <property type="entry name" value="NAD(P)-binding Rossmann-fold domains"/>
    <property type="match status" value="1"/>
</dbReference>
<evidence type="ECO:0000256" key="1">
    <source>
        <dbReference type="ARBA" id="ARBA00005005"/>
    </source>
</evidence>
<name>A0ABT0L0Y9_9GAMM</name>
<dbReference type="InterPro" id="IPR006176">
    <property type="entry name" value="3-OHacyl-CoA_DH_NAD-bd"/>
</dbReference>
<dbReference type="Pfam" id="PF00725">
    <property type="entry name" value="3HCDH"/>
    <property type="match status" value="2"/>
</dbReference>
<keyword evidence="8" id="KW-0560">Oxidoreductase</keyword>
<feature type="domain" description="3-hydroxyacyl-CoA dehydrogenase NAD binding" evidence="17">
    <location>
        <begin position="313"/>
        <end position="491"/>
    </location>
</feature>
<evidence type="ECO:0000256" key="14">
    <source>
        <dbReference type="ARBA" id="ARBA00049556"/>
    </source>
</evidence>
<comment type="similarity">
    <text evidence="15">Belongs to the enoyl-CoA hydratase/isomerase family.</text>
</comment>
<dbReference type="EMBL" id="JAKILK010000003">
    <property type="protein sequence ID" value="MCL1117387.1"/>
    <property type="molecule type" value="Genomic_DNA"/>
</dbReference>